<dbReference type="Gene3D" id="1.20.1560.10">
    <property type="entry name" value="ABC transporter type 1, transmembrane domain"/>
    <property type="match status" value="1"/>
</dbReference>
<evidence type="ECO:0000256" key="2">
    <source>
        <dbReference type="ARBA" id="ARBA00022448"/>
    </source>
</evidence>
<evidence type="ECO:0000313" key="11">
    <source>
        <dbReference type="EMBL" id="HIQ96458.1"/>
    </source>
</evidence>
<dbReference type="InterPro" id="IPR011527">
    <property type="entry name" value="ABC1_TM_dom"/>
</dbReference>
<dbReference type="InterPro" id="IPR039421">
    <property type="entry name" value="Type_1_exporter"/>
</dbReference>
<dbReference type="Pfam" id="PF00005">
    <property type="entry name" value="ABC_tran"/>
    <property type="match status" value="1"/>
</dbReference>
<dbReference type="InterPro" id="IPR017871">
    <property type="entry name" value="ABC_transporter-like_CS"/>
</dbReference>
<evidence type="ECO:0000256" key="7">
    <source>
        <dbReference type="ARBA" id="ARBA00023136"/>
    </source>
</evidence>
<dbReference type="Pfam" id="PF00664">
    <property type="entry name" value="ABC_membrane"/>
    <property type="match status" value="1"/>
</dbReference>
<evidence type="ECO:0000256" key="3">
    <source>
        <dbReference type="ARBA" id="ARBA00022692"/>
    </source>
</evidence>
<dbReference type="GO" id="GO:0005886">
    <property type="term" value="C:plasma membrane"/>
    <property type="evidence" value="ECO:0007669"/>
    <property type="project" value="UniProtKB-SubCell"/>
</dbReference>
<accession>A0A9D0ZVQ9</accession>
<evidence type="ECO:0000259" key="9">
    <source>
        <dbReference type="PROSITE" id="PS50893"/>
    </source>
</evidence>
<gene>
    <name evidence="11" type="ORF">IAB26_07845</name>
</gene>
<feature type="transmembrane region" description="Helical" evidence="8">
    <location>
        <begin position="275"/>
        <end position="307"/>
    </location>
</feature>
<feature type="transmembrane region" description="Helical" evidence="8">
    <location>
        <begin position="83"/>
        <end position="103"/>
    </location>
</feature>
<dbReference type="SMART" id="SM00382">
    <property type="entry name" value="AAA"/>
    <property type="match status" value="1"/>
</dbReference>
<evidence type="ECO:0000256" key="8">
    <source>
        <dbReference type="SAM" id="Phobius"/>
    </source>
</evidence>
<dbReference type="GO" id="GO:0005524">
    <property type="term" value="F:ATP binding"/>
    <property type="evidence" value="ECO:0007669"/>
    <property type="project" value="UniProtKB-KW"/>
</dbReference>
<name>A0A9D0ZVQ9_9FIRM</name>
<dbReference type="PROSITE" id="PS50929">
    <property type="entry name" value="ABC_TM1F"/>
    <property type="match status" value="1"/>
</dbReference>
<dbReference type="PROSITE" id="PS50893">
    <property type="entry name" value="ABC_TRANSPORTER_2"/>
    <property type="match status" value="1"/>
</dbReference>
<feature type="domain" description="ABC transporter" evidence="9">
    <location>
        <begin position="394"/>
        <end position="628"/>
    </location>
</feature>
<evidence type="ECO:0000256" key="5">
    <source>
        <dbReference type="ARBA" id="ARBA00022840"/>
    </source>
</evidence>
<dbReference type="SUPFAM" id="SSF52540">
    <property type="entry name" value="P-loop containing nucleoside triphosphate hydrolases"/>
    <property type="match status" value="1"/>
</dbReference>
<dbReference type="Gene3D" id="3.40.50.300">
    <property type="entry name" value="P-loop containing nucleotide triphosphate hydrolases"/>
    <property type="match status" value="1"/>
</dbReference>
<keyword evidence="7 8" id="KW-0472">Membrane</keyword>
<dbReference type="PANTHER" id="PTHR24221">
    <property type="entry name" value="ATP-BINDING CASSETTE SUB-FAMILY B"/>
    <property type="match status" value="1"/>
</dbReference>
<evidence type="ECO:0000256" key="1">
    <source>
        <dbReference type="ARBA" id="ARBA00004651"/>
    </source>
</evidence>
<dbReference type="PANTHER" id="PTHR24221:SF499">
    <property type="entry name" value="FATTY ACID ABC TRANSPORTER ATP-BINDING_PERMEASE PROTEIN"/>
    <property type="match status" value="1"/>
</dbReference>
<dbReference type="Proteomes" id="UP000886886">
    <property type="component" value="Unassembled WGS sequence"/>
</dbReference>
<dbReference type="CDD" id="cd18547">
    <property type="entry name" value="ABC_6TM_Tm288_like"/>
    <property type="match status" value="1"/>
</dbReference>
<keyword evidence="6 8" id="KW-1133">Transmembrane helix</keyword>
<keyword evidence="3 8" id="KW-0812">Transmembrane</keyword>
<dbReference type="GO" id="GO:0016887">
    <property type="term" value="F:ATP hydrolysis activity"/>
    <property type="evidence" value="ECO:0007669"/>
    <property type="project" value="InterPro"/>
</dbReference>
<protein>
    <submittedName>
        <fullName evidence="11">ABC transporter ATP-binding protein</fullName>
    </submittedName>
</protein>
<evidence type="ECO:0000256" key="4">
    <source>
        <dbReference type="ARBA" id="ARBA00022741"/>
    </source>
</evidence>
<dbReference type="InterPro" id="IPR003439">
    <property type="entry name" value="ABC_transporter-like_ATP-bd"/>
</dbReference>
<organism evidence="11 12">
    <name type="scientific">Candidatus Limivivens merdigallinarum</name>
    <dbReference type="NCBI Taxonomy" id="2840859"/>
    <lineage>
        <taxon>Bacteria</taxon>
        <taxon>Bacillati</taxon>
        <taxon>Bacillota</taxon>
        <taxon>Clostridia</taxon>
        <taxon>Lachnospirales</taxon>
        <taxon>Lachnospiraceae</taxon>
        <taxon>Lachnospiraceae incertae sedis</taxon>
        <taxon>Candidatus Limivivens</taxon>
    </lineage>
</organism>
<dbReference type="EMBL" id="DVFT01000119">
    <property type="protein sequence ID" value="HIQ96458.1"/>
    <property type="molecule type" value="Genomic_DNA"/>
</dbReference>
<feature type="transmembrane region" description="Helical" evidence="8">
    <location>
        <begin position="36"/>
        <end position="56"/>
    </location>
</feature>
<comment type="subcellular location">
    <subcellularLocation>
        <location evidence="1">Cell membrane</location>
        <topology evidence="1">Multi-pass membrane protein</topology>
    </subcellularLocation>
</comment>
<keyword evidence="4" id="KW-0547">Nucleotide-binding</keyword>
<feature type="transmembrane region" description="Helical" evidence="8">
    <location>
        <begin position="184"/>
        <end position="201"/>
    </location>
</feature>
<dbReference type="FunFam" id="3.40.50.300:FF:000287">
    <property type="entry name" value="Multidrug ABC transporter ATP-binding protein"/>
    <property type="match status" value="1"/>
</dbReference>
<dbReference type="PROSITE" id="PS00211">
    <property type="entry name" value="ABC_TRANSPORTER_1"/>
    <property type="match status" value="1"/>
</dbReference>
<dbReference type="GO" id="GO:0140359">
    <property type="term" value="F:ABC-type transporter activity"/>
    <property type="evidence" value="ECO:0007669"/>
    <property type="project" value="InterPro"/>
</dbReference>
<sequence length="632" mass="70018">MSEKRTEKKSGSRTNAATRLISRVIRYMLHYYKYPFLLVIACILITAIATVVGATFPQTLVDDYITPMLQNGSNDFSGLAKDLFRLACVMAVGVITAFTYNRIMVNVSQGTMRHLRDDLFHRMEALPIKYFDTHAHGDIMSVYTNDVDTLRQLLSQSIPQIINSVITMVATLITMIVLNPVLTIISILTACVMLLVTSNFSKLSGKYYIRQQIDLGAVDGFIEEMLDGQKVVKVFCHEQAAMDEFHEVNEKLRNSTDKANRYANLLMPINANIGWISYALVAILGAILGINGWAGVTIGTVVTFVGLNKSFTNPITQVSQQLNFVVNAAAGAQRVFDLMDQEPEMDEGYVELVNAKEDENGSLTESPVRTNLWAWKHPHKAEGTVTYTKLEGGVVLDHVDFGYTDDKIVLHDITLFAKPGQKIAFVGATGAGKTTITNLINRFYDIADGKIRYDGININKIKKQDLRRSLGMVLQDTHLFTGTVMDNIRYGKLDATEEDCIKAAKLANADGFIRRLPDGYNTMLTGDGSNLSQGQRQLLAIARAAVADPPALILDEATSSIDTRTEKLVQAGMDALMEGRTTFVIAHRLSTVKNSDCIMVMEQGRIIERGTHDDLIEAKGKYYQLYTGNFAS</sequence>
<dbReference type="SUPFAM" id="SSF90123">
    <property type="entry name" value="ABC transporter transmembrane region"/>
    <property type="match status" value="1"/>
</dbReference>
<dbReference type="CDD" id="cd03254">
    <property type="entry name" value="ABCC_Glucan_exporter_like"/>
    <property type="match status" value="1"/>
</dbReference>
<feature type="domain" description="ABC transmembrane type-1" evidence="10">
    <location>
        <begin position="37"/>
        <end position="327"/>
    </location>
</feature>
<keyword evidence="2" id="KW-0813">Transport</keyword>
<reference evidence="11" key="2">
    <citation type="journal article" date="2021" name="PeerJ">
        <title>Extensive microbial diversity within the chicken gut microbiome revealed by metagenomics and culture.</title>
        <authorList>
            <person name="Gilroy R."/>
            <person name="Ravi A."/>
            <person name="Getino M."/>
            <person name="Pursley I."/>
            <person name="Horton D.L."/>
            <person name="Alikhan N.F."/>
            <person name="Baker D."/>
            <person name="Gharbi K."/>
            <person name="Hall N."/>
            <person name="Watson M."/>
            <person name="Adriaenssens E.M."/>
            <person name="Foster-Nyarko E."/>
            <person name="Jarju S."/>
            <person name="Secka A."/>
            <person name="Antonio M."/>
            <person name="Oren A."/>
            <person name="Chaudhuri R.R."/>
            <person name="La Ragione R."/>
            <person name="Hildebrand F."/>
            <person name="Pallen M.J."/>
        </authorList>
    </citation>
    <scope>NUCLEOTIDE SEQUENCE</scope>
    <source>
        <strain evidence="11">ChiSjej3B21-11622</strain>
    </source>
</reference>
<evidence type="ECO:0000313" key="12">
    <source>
        <dbReference type="Proteomes" id="UP000886886"/>
    </source>
</evidence>
<dbReference type="InterPro" id="IPR036640">
    <property type="entry name" value="ABC1_TM_sf"/>
</dbReference>
<evidence type="ECO:0000259" key="10">
    <source>
        <dbReference type="PROSITE" id="PS50929"/>
    </source>
</evidence>
<reference evidence="11" key="1">
    <citation type="submission" date="2020-10" db="EMBL/GenBank/DDBJ databases">
        <authorList>
            <person name="Gilroy R."/>
        </authorList>
    </citation>
    <scope>NUCLEOTIDE SEQUENCE</scope>
    <source>
        <strain evidence="11">ChiSjej3B21-11622</strain>
    </source>
</reference>
<proteinExistence type="predicted"/>
<dbReference type="InterPro" id="IPR027417">
    <property type="entry name" value="P-loop_NTPase"/>
</dbReference>
<keyword evidence="5 11" id="KW-0067">ATP-binding</keyword>
<evidence type="ECO:0000256" key="6">
    <source>
        <dbReference type="ARBA" id="ARBA00022989"/>
    </source>
</evidence>
<dbReference type="InterPro" id="IPR003593">
    <property type="entry name" value="AAA+_ATPase"/>
</dbReference>
<feature type="transmembrane region" description="Helical" evidence="8">
    <location>
        <begin position="161"/>
        <end position="178"/>
    </location>
</feature>
<dbReference type="AlphaFoldDB" id="A0A9D0ZVQ9"/>
<comment type="caution">
    <text evidence="11">The sequence shown here is derived from an EMBL/GenBank/DDBJ whole genome shotgun (WGS) entry which is preliminary data.</text>
</comment>